<dbReference type="PROSITE" id="PS00058">
    <property type="entry name" value="DNA_MISMATCH_REPAIR_1"/>
    <property type="match status" value="1"/>
</dbReference>
<evidence type="ECO:0000256" key="4">
    <source>
        <dbReference type="ARBA" id="ARBA00023204"/>
    </source>
</evidence>
<accession>A0A9D9IC43</accession>
<evidence type="ECO:0000313" key="8">
    <source>
        <dbReference type="EMBL" id="MBO8469506.1"/>
    </source>
</evidence>
<dbReference type="Pfam" id="PF02518">
    <property type="entry name" value="HATPase_c"/>
    <property type="match status" value="1"/>
</dbReference>
<keyword evidence="8" id="KW-0255">Endonuclease</keyword>
<reference evidence="8" key="1">
    <citation type="submission" date="2020-10" db="EMBL/GenBank/DDBJ databases">
        <authorList>
            <person name="Gilroy R."/>
        </authorList>
    </citation>
    <scope>NUCLEOTIDE SEQUENCE</scope>
    <source>
        <strain evidence="8">14700</strain>
    </source>
</reference>
<dbReference type="InterPro" id="IPR013507">
    <property type="entry name" value="DNA_mismatch_S5_2-like"/>
</dbReference>
<dbReference type="Gene3D" id="3.30.1540.20">
    <property type="entry name" value="MutL, C-terminal domain, dimerisation subdomain"/>
    <property type="match status" value="1"/>
</dbReference>
<dbReference type="AlphaFoldDB" id="A0A9D9IC43"/>
<name>A0A9D9IC43_9SPIO</name>
<dbReference type="NCBIfam" id="TIGR00585">
    <property type="entry name" value="mutl"/>
    <property type="match status" value="1"/>
</dbReference>
<comment type="similarity">
    <text evidence="1 5">Belongs to the DNA mismatch repair MutL/HexB family.</text>
</comment>
<comment type="function">
    <text evidence="5">This protein is involved in the repair of mismatches in DNA. It is required for dam-dependent methyl-directed DNA mismatch repair. May act as a 'molecular matchmaker', a protein that promotes the formation of a stable complex between two or more DNA-binding proteins in an ATP-dependent manner without itself being part of a final effector complex.</text>
</comment>
<dbReference type="InterPro" id="IPR003594">
    <property type="entry name" value="HATPase_dom"/>
</dbReference>
<dbReference type="InterPro" id="IPR042121">
    <property type="entry name" value="MutL_C_regsub"/>
</dbReference>
<dbReference type="SUPFAM" id="SSF118116">
    <property type="entry name" value="DNA mismatch repair protein MutL"/>
    <property type="match status" value="1"/>
</dbReference>
<evidence type="ECO:0000259" key="7">
    <source>
        <dbReference type="SMART" id="SM01340"/>
    </source>
</evidence>
<protein>
    <recommendedName>
        <fullName evidence="2 5">DNA mismatch repair protein MutL</fullName>
    </recommendedName>
</protein>
<dbReference type="Pfam" id="PF08676">
    <property type="entry name" value="MutL_C"/>
    <property type="match status" value="1"/>
</dbReference>
<evidence type="ECO:0000256" key="3">
    <source>
        <dbReference type="ARBA" id="ARBA00022763"/>
    </source>
</evidence>
<dbReference type="GO" id="GO:0032300">
    <property type="term" value="C:mismatch repair complex"/>
    <property type="evidence" value="ECO:0007669"/>
    <property type="project" value="InterPro"/>
</dbReference>
<dbReference type="GO" id="GO:0005524">
    <property type="term" value="F:ATP binding"/>
    <property type="evidence" value="ECO:0007669"/>
    <property type="project" value="InterPro"/>
</dbReference>
<dbReference type="CDD" id="cd16926">
    <property type="entry name" value="HATPase_MutL-MLH-PMS-like"/>
    <property type="match status" value="1"/>
</dbReference>
<proteinExistence type="inferred from homology"/>
<sequence>MGRINLLDPLLSSRIAAGEVIERPQSILREFLDNALDAGADEITVSIDGGGIEKISVSDNGSGIAREDLALLGSRHATSKLHDPDDLYAISTLGFRGEALYSIGAVSKLTVNTKSAETGEGSVLVIDNGKREDIISSSIDKGTIVSAENLFSDIPARRAFLKRESTEGNLCRTLLISKALAFPNVRFTFIVDGAIRLDWPKCSSLKERVMFLYRSEGIADADVEELHFNGEDYSIDIVAGNSSIKRSDRREIRIYVNKRPVEEYSLQQAVSFGYGELLPGGAFPYASVFIEDAPELTDFNIHPAKKEVKLRNKAEIHHAITVMLQNGIKRKIPEITPFQPEFYLDEKKKQDEPRSSSYSIPQSSSWRNENLSERVSIFKTKDNSWLEKAKALKENHERKQAEEEKKNAVAVPVEKKAEDEIIYIGQAFKLFLICQKGDSLYLVDQHAAHERILYDELLSQKTVQNLLVPIKLETDNLMDEFLSKHSEVYTKLGIMLSRKDNGEWEITALPASCRASETEIVDFISSQRLDEHELESKLFAIIACRAAIKSGDDIDRWSAEELLKKVFALEEPACPHGRTFLIKLTEKNLREMVGRTI</sequence>
<organism evidence="8 9">
    <name type="scientific">Candidatus Ornithospirochaeta stercoravium</name>
    <dbReference type="NCBI Taxonomy" id="2840897"/>
    <lineage>
        <taxon>Bacteria</taxon>
        <taxon>Pseudomonadati</taxon>
        <taxon>Spirochaetota</taxon>
        <taxon>Spirochaetia</taxon>
        <taxon>Spirochaetales</taxon>
        <taxon>Spirochaetaceae</taxon>
        <taxon>Spirochaetaceae incertae sedis</taxon>
        <taxon>Candidatus Ornithospirochaeta</taxon>
    </lineage>
</organism>
<dbReference type="SUPFAM" id="SSF54211">
    <property type="entry name" value="Ribosomal protein S5 domain 2-like"/>
    <property type="match status" value="1"/>
</dbReference>
<feature type="domain" description="MutL C-terminal dimerisation" evidence="6">
    <location>
        <begin position="423"/>
        <end position="554"/>
    </location>
</feature>
<evidence type="ECO:0000256" key="2">
    <source>
        <dbReference type="ARBA" id="ARBA00021975"/>
    </source>
</evidence>
<dbReference type="GO" id="GO:0140664">
    <property type="term" value="F:ATP-dependent DNA damage sensor activity"/>
    <property type="evidence" value="ECO:0007669"/>
    <property type="project" value="InterPro"/>
</dbReference>
<dbReference type="PANTHER" id="PTHR10073">
    <property type="entry name" value="DNA MISMATCH REPAIR PROTEIN MLH, PMS, MUTL"/>
    <property type="match status" value="1"/>
</dbReference>
<dbReference type="Pfam" id="PF01119">
    <property type="entry name" value="DNA_mis_repair"/>
    <property type="match status" value="1"/>
</dbReference>
<keyword evidence="4 5" id="KW-0234">DNA repair</keyword>
<dbReference type="SMART" id="SM00853">
    <property type="entry name" value="MutL_C"/>
    <property type="match status" value="1"/>
</dbReference>
<feature type="domain" description="DNA mismatch repair protein S5" evidence="7">
    <location>
        <begin position="209"/>
        <end position="329"/>
    </location>
</feature>
<dbReference type="InterPro" id="IPR037198">
    <property type="entry name" value="MutL_C_sf"/>
</dbReference>
<keyword evidence="8" id="KW-0540">Nuclease</keyword>
<comment type="caution">
    <text evidence="8">The sequence shown here is derived from an EMBL/GenBank/DDBJ whole genome shotgun (WGS) entry which is preliminary data.</text>
</comment>
<dbReference type="Gene3D" id="3.30.1370.100">
    <property type="entry name" value="MutL, C-terminal domain, regulatory subdomain"/>
    <property type="match status" value="1"/>
</dbReference>
<dbReference type="Proteomes" id="UP000810292">
    <property type="component" value="Unassembled WGS sequence"/>
</dbReference>
<reference evidence="8" key="2">
    <citation type="journal article" date="2021" name="PeerJ">
        <title>Extensive microbial diversity within the chicken gut microbiome revealed by metagenomics and culture.</title>
        <authorList>
            <person name="Gilroy R."/>
            <person name="Ravi A."/>
            <person name="Getino M."/>
            <person name="Pursley I."/>
            <person name="Horton D.L."/>
            <person name="Alikhan N.F."/>
            <person name="Baker D."/>
            <person name="Gharbi K."/>
            <person name="Hall N."/>
            <person name="Watson M."/>
            <person name="Adriaenssens E.M."/>
            <person name="Foster-Nyarko E."/>
            <person name="Jarju S."/>
            <person name="Secka A."/>
            <person name="Antonio M."/>
            <person name="Oren A."/>
            <person name="Chaudhuri R.R."/>
            <person name="La Ragione R."/>
            <person name="Hildebrand F."/>
            <person name="Pallen M.J."/>
        </authorList>
    </citation>
    <scope>NUCLEOTIDE SEQUENCE</scope>
    <source>
        <strain evidence="8">14700</strain>
    </source>
</reference>
<evidence type="ECO:0000256" key="5">
    <source>
        <dbReference type="HAMAP-Rule" id="MF_00149"/>
    </source>
</evidence>
<dbReference type="Gene3D" id="3.30.230.10">
    <property type="match status" value="1"/>
</dbReference>
<dbReference type="CDD" id="cd00782">
    <property type="entry name" value="MutL_Trans"/>
    <property type="match status" value="1"/>
</dbReference>
<dbReference type="EMBL" id="JADIMF010000111">
    <property type="protein sequence ID" value="MBO8469506.1"/>
    <property type="molecule type" value="Genomic_DNA"/>
</dbReference>
<dbReference type="InterPro" id="IPR014721">
    <property type="entry name" value="Ribsml_uS5_D2-typ_fold_subgr"/>
</dbReference>
<dbReference type="HAMAP" id="MF_00149">
    <property type="entry name" value="DNA_mis_repair"/>
    <property type="match status" value="1"/>
</dbReference>
<dbReference type="GO" id="GO:0030983">
    <property type="term" value="F:mismatched DNA binding"/>
    <property type="evidence" value="ECO:0007669"/>
    <property type="project" value="InterPro"/>
</dbReference>
<dbReference type="SUPFAM" id="SSF55874">
    <property type="entry name" value="ATPase domain of HSP90 chaperone/DNA topoisomerase II/histidine kinase"/>
    <property type="match status" value="1"/>
</dbReference>
<dbReference type="InterPro" id="IPR020667">
    <property type="entry name" value="DNA_mismatch_repair_MutL"/>
</dbReference>
<evidence type="ECO:0000256" key="1">
    <source>
        <dbReference type="ARBA" id="ARBA00006082"/>
    </source>
</evidence>
<keyword evidence="3 5" id="KW-0227">DNA damage</keyword>
<gene>
    <name evidence="5 8" type="primary">mutL</name>
    <name evidence="8" type="ORF">IAA72_06960</name>
</gene>
<dbReference type="InterPro" id="IPR002099">
    <property type="entry name" value="MutL/Mlh/PMS"/>
</dbReference>
<dbReference type="InterPro" id="IPR038973">
    <property type="entry name" value="MutL/Mlh/Pms-like"/>
</dbReference>
<keyword evidence="8" id="KW-0378">Hydrolase</keyword>
<dbReference type="GO" id="GO:0016887">
    <property type="term" value="F:ATP hydrolysis activity"/>
    <property type="evidence" value="ECO:0007669"/>
    <property type="project" value="InterPro"/>
</dbReference>
<dbReference type="InterPro" id="IPR014762">
    <property type="entry name" value="DNA_mismatch_repair_CS"/>
</dbReference>
<dbReference type="InterPro" id="IPR042120">
    <property type="entry name" value="MutL_C_dimsub"/>
</dbReference>
<dbReference type="InterPro" id="IPR014790">
    <property type="entry name" value="MutL_C"/>
</dbReference>
<dbReference type="GO" id="GO:0006298">
    <property type="term" value="P:mismatch repair"/>
    <property type="evidence" value="ECO:0007669"/>
    <property type="project" value="UniProtKB-UniRule"/>
</dbReference>
<dbReference type="GO" id="GO:0004519">
    <property type="term" value="F:endonuclease activity"/>
    <property type="evidence" value="ECO:0007669"/>
    <property type="project" value="UniProtKB-KW"/>
</dbReference>
<dbReference type="SMART" id="SM01340">
    <property type="entry name" value="DNA_mis_repair"/>
    <property type="match status" value="1"/>
</dbReference>
<dbReference type="PANTHER" id="PTHR10073:SF12">
    <property type="entry name" value="DNA MISMATCH REPAIR PROTEIN MLH1"/>
    <property type="match status" value="1"/>
</dbReference>
<dbReference type="InterPro" id="IPR020568">
    <property type="entry name" value="Ribosomal_Su5_D2-typ_SF"/>
</dbReference>
<dbReference type="InterPro" id="IPR036890">
    <property type="entry name" value="HATPase_C_sf"/>
</dbReference>
<dbReference type="Gene3D" id="3.30.565.10">
    <property type="entry name" value="Histidine kinase-like ATPase, C-terminal domain"/>
    <property type="match status" value="1"/>
</dbReference>
<dbReference type="FunFam" id="3.30.565.10:FF:000003">
    <property type="entry name" value="DNA mismatch repair endonuclease MutL"/>
    <property type="match status" value="1"/>
</dbReference>
<evidence type="ECO:0000313" key="9">
    <source>
        <dbReference type="Proteomes" id="UP000810292"/>
    </source>
</evidence>
<evidence type="ECO:0000259" key="6">
    <source>
        <dbReference type="SMART" id="SM00853"/>
    </source>
</evidence>